<feature type="transmembrane region" description="Helical" evidence="1">
    <location>
        <begin position="70"/>
        <end position="93"/>
    </location>
</feature>
<evidence type="ECO:0000313" key="3">
    <source>
        <dbReference type="Proteomes" id="UP000800041"/>
    </source>
</evidence>
<evidence type="ECO:0000313" key="2">
    <source>
        <dbReference type="EMBL" id="KAF1987954.1"/>
    </source>
</evidence>
<dbReference type="Proteomes" id="UP000800041">
    <property type="component" value="Unassembled WGS sequence"/>
</dbReference>
<feature type="transmembrane region" description="Helical" evidence="1">
    <location>
        <begin position="27"/>
        <end position="50"/>
    </location>
</feature>
<protein>
    <submittedName>
        <fullName evidence="2">Uncharacterized protein</fullName>
    </submittedName>
</protein>
<organism evidence="2 3">
    <name type="scientific">Aulographum hederae CBS 113979</name>
    <dbReference type="NCBI Taxonomy" id="1176131"/>
    <lineage>
        <taxon>Eukaryota</taxon>
        <taxon>Fungi</taxon>
        <taxon>Dikarya</taxon>
        <taxon>Ascomycota</taxon>
        <taxon>Pezizomycotina</taxon>
        <taxon>Dothideomycetes</taxon>
        <taxon>Pleosporomycetidae</taxon>
        <taxon>Aulographales</taxon>
        <taxon>Aulographaceae</taxon>
    </lineage>
</organism>
<dbReference type="EMBL" id="ML977150">
    <property type="protein sequence ID" value="KAF1987954.1"/>
    <property type="molecule type" value="Genomic_DNA"/>
</dbReference>
<reference evidence="2" key="1">
    <citation type="journal article" date="2020" name="Stud. Mycol.">
        <title>101 Dothideomycetes genomes: a test case for predicting lifestyles and emergence of pathogens.</title>
        <authorList>
            <person name="Haridas S."/>
            <person name="Albert R."/>
            <person name="Binder M."/>
            <person name="Bloem J."/>
            <person name="Labutti K."/>
            <person name="Salamov A."/>
            <person name="Andreopoulos B."/>
            <person name="Baker S."/>
            <person name="Barry K."/>
            <person name="Bills G."/>
            <person name="Bluhm B."/>
            <person name="Cannon C."/>
            <person name="Castanera R."/>
            <person name="Culley D."/>
            <person name="Daum C."/>
            <person name="Ezra D."/>
            <person name="Gonzalez J."/>
            <person name="Henrissat B."/>
            <person name="Kuo A."/>
            <person name="Liang C."/>
            <person name="Lipzen A."/>
            <person name="Lutzoni F."/>
            <person name="Magnuson J."/>
            <person name="Mondo S."/>
            <person name="Nolan M."/>
            <person name="Ohm R."/>
            <person name="Pangilinan J."/>
            <person name="Park H.-J."/>
            <person name="Ramirez L."/>
            <person name="Alfaro M."/>
            <person name="Sun H."/>
            <person name="Tritt A."/>
            <person name="Yoshinaga Y."/>
            <person name="Zwiers L.-H."/>
            <person name="Turgeon B."/>
            <person name="Goodwin S."/>
            <person name="Spatafora J."/>
            <person name="Crous P."/>
            <person name="Grigoriev I."/>
        </authorList>
    </citation>
    <scope>NUCLEOTIDE SEQUENCE</scope>
    <source>
        <strain evidence="2">CBS 113979</strain>
    </source>
</reference>
<proteinExistence type="predicted"/>
<gene>
    <name evidence="2" type="ORF">K402DRAFT_392233</name>
</gene>
<feature type="transmembrane region" description="Helical" evidence="1">
    <location>
        <begin position="105"/>
        <end position="122"/>
    </location>
</feature>
<dbReference type="AlphaFoldDB" id="A0A6G1H4G0"/>
<keyword evidence="1" id="KW-0472">Membrane</keyword>
<dbReference type="OrthoDB" id="5227396at2759"/>
<sequence>MARIVNGRINRPTSPVWDTSDYLARRLAAVFLVLLLYNSVWTTTLGFHPFSWILPSAPGAYFLDAFLGPIIVFGGFVFQWTIASSSMAVTIIYGDAGFMYRRQDYWHFLGAELGGIALVWMAGEQAPVARLVVVLIFAGLWTIGWQVTPEGFKSELKELAKGFLIIELFHQARSMPRRR</sequence>
<keyword evidence="1" id="KW-0812">Transmembrane</keyword>
<keyword evidence="1" id="KW-1133">Transmembrane helix</keyword>
<name>A0A6G1H4G0_9PEZI</name>
<evidence type="ECO:0000256" key="1">
    <source>
        <dbReference type="SAM" id="Phobius"/>
    </source>
</evidence>
<accession>A0A6G1H4G0</accession>
<feature type="transmembrane region" description="Helical" evidence="1">
    <location>
        <begin position="128"/>
        <end position="147"/>
    </location>
</feature>
<keyword evidence="3" id="KW-1185">Reference proteome</keyword>